<evidence type="ECO:0000313" key="2">
    <source>
        <dbReference type="Proteomes" id="UP000437824"/>
    </source>
</evidence>
<sequence>MTKDEWYKQLFDKLGSSRFRSRFHLTQKDIGYINEKGLDFENFRSRMFGGVL</sequence>
<gene>
    <name evidence="1" type="ORF">GKZ57_09035</name>
</gene>
<comment type="caution">
    <text evidence="1">The sequence shown here is derived from an EMBL/GenBank/DDBJ whole genome shotgun (WGS) entry which is preliminary data.</text>
</comment>
<dbReference type="AlphaFoldDB" id="A0A844GH63"/>
<name>A0A844GH63_9FIRM</name>
<accession>A0A844GH63</accession>
<dbReference type="EMBL" id="WMBC01000006">
    <property type="protein sequence ID" value="MTD61406.1"/>
    <property type="molecule type" value="Genomic_DNA"/>
</dbReference>
<dbReference type="Pfam" id="PF13811">
    <property type="entry name" value="DUF4186"/>
    <property type="match status" value="1"/>
</dbReference>
<protein>
    <submittedName>
        <fullName evidence="1">DUF4186 family protein</fullName>
    </submittedName>
</protein>
<evidence type="ECO:0000313" key="1">
    <source>
        <dbReference type="EMBL" id="MTD61406.1"/>
    </source>
</evidence>
<reference evidence="1 2" key="1">
    <citation type="submission" date="2019-11" db="EMBL/GenBank/DDBJ databases">
        <title>Draft genome sequence of Blautia luti DSM 14534T, isolated from human stool.</title>
        <authorList>
            <person name="Ortiz R."/>
            <person name="Melis-Arcos F."/>
            <person name="Covarrubias P."/>
            <person name="Cardenas J.P."/>
            <person name="Perez-Donoso J."/>
            <person name="Almonacid D."/>
        </authorList>
    </citation>
    <scope>NUCLEOTIDE SEQUENCE [LARGE SCALE GENOMIC DNA]</scope>
    <source>
        <strain evidence="1 2">DSM 14534</strain>
    </source>
</reference>
<proteinExistence type="predicted"/>
<dbReference type="InterPro" id="IPR020378">
    <property type="entry name" value="DUF4186"/>
</dbReference>
<dbReference type="Proteomes" id="UP000437824">
    <property type="component" value="Unassembled WGS sequence"/>
</dbReference>
<organism evidence="1 2">
    <name type="scientific">Blautia luti DSM 14534 = JCM 17040</name>
    <dbReference type="NCBI Taxonomy" id="649762"/>
    <lineage>
        <taxon>Bacteria</taxon>
        <taxon>Bacillati</taxon>
        <taxon>Bacillota</taxon>
        <taxon>Clostridia</taxon>
        <taxon>Lachnospirales</taxon>
        <taxon>Lachnospiraceae</taxon>
        <taxon>Blautia</taxon>
    </lineage>
</organism>